<dbReference type="AlphaFoldDB" id="A0A1H4YZU3"/>
<proteinExistence type="predicted"/>
<keyword evidence="2" id="KW-1185">Reference proteome</keyword>
<accession>A0A1H4YZU3</accession>
<dbReference type="Proteomes" id="UP000198609">
    <property type="component" value="Unassembled WGS sequence"/>
</dbReference>
<evidence type="ECO:0000313" key="1">
    <source>
        <dbReference type="EMBL" id="SED22868.1"/>
    </source>
</evidence>
<gene>
    <name evidence="1" type="ORF">SAMN04490356_7527</name>
</gene>
<protein>
    <submittedName>
        <fullName evidence="1">Uncharacterized protein</fullName>
    </submittedName>
</protein>
<evidence type="ECO:0000313" key="2">
    <source>
        <dbReference type="Proteomes" id="UP000198609"/>
    </source>
</evidence>
<reference evidence="2" key="1">
    <citation type="submission" date="2016-10" db="EMBL/GenBank/DDBJ databases">
        <authorList>
            <person name="Varghese N."/>
            <person name="Submissions S."/>
        </authorList>
    </citation>
    <scope>NUCLEOTIDE SEQUENCE [LARGE SCALE GENOMIC DNA]</scope>
    <source>
        <strain evidence="2">DSM 40318</strain>
    </source>
</reference>
<organism evidence="1 2">
    <name type="scientific">Streptomyces melanosporofaciens</name>
    <dbReference type="NCBI Taxonomy" id="67327"/>
    <lineage>
        <taxon>Bacteria</taxon>
        <taxon>Bacillati</taxon>
        <taxon>Actinomycetota</taxon>
        <taxon>Actinomycetes</taxon>
        <taxon>Kitasatosporales</taxon>
        <taxon>Streptomycetaceae</taxon>
        <taxon>Streptomyces</taxon>
        <taxon>Streptomyces violaceusniger group</taxon>
    </lineage>
</organism>
<dbReference type="EMBL" id="FNST01000002">
    <property type="protein sequence ID" value="SED22868.1"/>
    <property type="molecule type" value="Genomic_DNA"/>
</dbReference>
<name>A0A1H4YZU3_STRMJ</name>
<sequence length="35" mass="3819">MNVRLCDRPGVRGRATRAPGFDAAPFDVMDEELGV</sequence>